<name>A0A1C3P3H2_9ACTN</name>
<dbReference type="AlphaFoldDB" id="A0A1C3P3H2"/>
<dbReference type="EMBL" id="FLUV01001736">
    <property type="protein sequence ID" value="SBW24361.1"/>
    <property type="molecule type" value="Genomic_DNA"/>
</dbReference>
<proteinExistence type="predicted"/>
<dbReference type="Proteomes" id="UP000199013">
    <property type="component" value="Unassembled WGS sequence"/>
</dbReference>
<protein>
    <submittedName>
        <fullName evidence="1">Uncharacterized protein</fullName>
    </submittedName>
</protein>
<gene>
    <name evidence="1" type="ORF">FDG2_4125</name>
</gene>
<sequence>MNRSGWPRLTGSPRDGWAQVEVAEEFRVTCKTASCWCHAWELKRDGGAVGVWKAQVWSQV</sequence>
<accession>A0A1C3P3H2</accession>
<evidence type="ECO:0000313" key="2">
    <source>
        <dbReference type="Proteomes" id="UP000199013"/>
    </source>
</evidence>
<reference evidence="2" key="1">
    <citation type="submission" date="2016-02" db="EMBL/GenBank/DDBJ databases">
        <authorList>
            <person name="Wibberg D."/>
        </authorList>
    </citation>
    <scope>NUCLEOTIDE SEQUENCE [LARGE SCALE GENOMIC DNA]</scope>
</reference>
<organism evidence="1 2">
    <name type="scientific">Candidatus Protofrankia californiensis</name>
    <dbReference type="NCBI Taxonomy" id="1839754"/>
    <lineage>
        <taxon>Bacteria</taxon>
        <taxon>Bacillati</taxon>
        <taxon>Actinomycetota</taxon>
        <taxon>Actinomycetes</taxon>
        <taxon>Frankiales</taxon>
        <taxon>Frankiaceae</taxon>
        <taxon>Protofrankia</taxon>
    </lineage>
</organism>
<keyword evidence="2" id="KW-1185">Reference proteome</keyword>
<evidence type="ECO:0000313" key="1">
    <source>
        <dbReference type="EMBL" id="SBW24361.1"/>
    </source>
</evidence>